<name>A0A1B1DYJ7_9APIC</name>
<dbReference type="KEGG" id="pcot:PCOAH_00020870"/>
<proteinExistence type="predicted"/>
<evidence type="ECO:0000256" key="1">
    <source>
        <dbReference type="SAM" id="MobiDB-lite"/>
    </source>
</evidence>
<reference evidence="3" key="1">
    <citation type="submission" date="2016-06" db="EMBL/GenBank/DDBJ databases">
        <title>First high quality genome sequence of Plasmodium coatneyi using continuous long reads from single molecule, real-time sequencing.</title>
        <authorList>
            <person name="Chien J.-T."/>
            <person name="Pakala S.B."/>
            <person name="Geraldo J.A."/>
            <person name="Lapp S.A."/>
            <person name="Barnwell J.W."/>
            <person name="Kissinger J.C."/>
            <person name="Galinski M.R."/>
            <person name="Humphrey J.C."/>
        </authorList>
    </citation>
    <scope>NUCLEOTIDE SEQUENCE [LARGE SCALE GENOMIC DNA]</scope>
    <source>
        <strain evidence="3">Hackeri</strain>
    </source>
</reference>
<accession>A0A1B1DYJ7</accession>
<dbReference type="GeneID" id="30908813"/>
<keyword evidence="3" id="KW-1185">Reference proteome</keyword>
<feature type="region of interest" description="Disordered" evidence="1">
    <location>
        <begin position="1221"/>
        <end position="1266"/>
    </location>
</feature>
<evidence type="ECO:0000313" key="2">
    <source>
        <dbReference type="EMBL" id="ANQ07844.1"/>
    </source>
</evidence>
<gene>
    <name evidence="2" type="ORF">PCOAH_00020870</name>
</gene>
<evidence type="ECO:0000313" key="3">
    <source>
        <dbReference type="Proteomes" id="UP000092716"/>
    </source>
</evidence>
<dbReference type="EMBL" id="CP016246">
    <property type="protein sequence ID" value="ANQ07844.1"/>
    <property type="molecule type" value="Genomic_DNA"/>
</dbReference>
<feature type="region of interest" description="Disordered" evidence="1">
    <location>
        <begin position="578"/>
        <end position="630"/>
    </location>
</feature>
<dbReference type="OrthoDB" id="377452at2759"/>
<protein>
    <submittedName>
        <fullName evidence="2">Uncharacterized protein</fullName>
    </submittedName>
</protein>
<organism evidence="2 3">
    <name type="scientific">Plasmodium coatneyi</name>
    <dbReference type="NCBI Taxonomy" id="208452"/>
    <lineage>
        <taxon>Eukaryota</taxon>
        <taxon>Sar</taxon>
        <taxon>Alveolata</taxon>
        <taxon>Apicomplexa</taxon>
        <taxon>Aconoidasida</taxon>
        <taxon>Haemosporida</taxon>
        <taxon>Plasmodiidae</taxon>
        <taxon>Plasmodium</taxon>
    </lineage>
</organism>
<dbReference type="Proteomes" id="UP000092716">
    <property type="component" value="Chromosome 8"/>
</dbReference>
<sequence length="1667" mass="195776">MDHQHCVDCTNFMKEKKKDGGRGPHLEKLPIDVNGEKFLQDFKGYLRNVNQAFLHSRHEMFSACNWSNLERVLANYGSSDVVKAFSARLACARSFRLELAESYKMHQEDQYMESTLERESHIRQRKLKQRHYEQMEKQMFARNQREYRDFERKELQKEHEEGRRKMQGVVKSIIHAAFKVAQVGTTYGDTYFYDTLFSLEKSFFMRKIKNMSELVQNNTRMNELTVGITPMGMFEKGEKMEGKITGGRSKGSVPQGSPNQLNFLKCQKTVDRFFCLNLRNVSGGGRKHSTEKRAYVHMLAYLANQGEMSGLNRKELHSEHPDIRYGKRYSDYREKMLEGLPQVDLNYVKEKMGDKDKQFSIFPMDVVEEKVKELPLLKSLLFRLFKKSPRESHPWGKYKLPLKIAITGKIKKDAERLAEHLRRTFPLKVYDVENIEEDLRRICSGGSSHDDPLEETTAHTQRNKKRIARKIKKIAQTLRQKNYEEKNRDSIYADLLYYIIKYDYDLFHVGTRRRRSKGLMEVYSNEERKISKRSKYKGYIIVNFFYSLKQYVLFEHKTKKRFIFNGFLHEHVHNLERGKIPREDNPPQDNQPVVQREEGDSKRGVNYPCRKTSPEGKNKHSGKKKQNGKAATVVNTLPNGSHIHGEEKVITTEQIQTHHMEKKNILFFSNFICNMDDSNGVKGRHHFSGATDIHFHVDRSNREVNRILFGRITKGGQIDEEKGGYTKGNSSPKTSHAFVRLKRINTGTVLRRESDTELGNPQSCRKKKKHTMKCRIVSAKKGAKTVQHGEDTNKCTFSDNQAVDPDEEKFRSNMHLMRRIFQMDRNCQEVEAFLKSYEGGSPYPRFHLLRRHPYRSASFLVWKVLRSRGKVGDPDRGVTEEDAKMEGNCGTKRDYHLGVDSHAATYFQLRYCSIIKKYVCHLFNLFVWKENLKKNVEQTIQHVRRNMHLFTDDVDFEPLNEIIQSYNRLKRAGVKNKKVELVLCKEIDTIMMKTWLHILKGKNNSTKKEKMCIQKWIDMQMFLLIFFSFYSISIEHELYVKLSHFVNEMVCCLLSQEEGLPSKNEKEKHLLIFNYFPKSKKDFYFFEGDNYHFPFVQNIREEVRKFLTEHLNGRSSTKARSDESTDHTERDKDILLMAKEFHFLSTCKFVHKFNCLLNDTVSTLRTYFFIFHDLNNYIDDFIAFHYFGMYKQVNLACGRVKRAIRRGRHINFSYTGRMRKRKEERRLRDGNGKGTKWRKHSSGLVQPRKGDTSVNTAHKSVRKRERKKCNFKNEEHTFFNVTEMKQSLRNNMPFTFLKNLVNHIFVEYHSVIISRGDLKNAIAKSLLFVKDKTEQVNIFKLIGGTLLDVYFKERSISPEPFLLEGCHKNDDNDSPCVLPHTEGEQNRYVFFLDFFFFLLFFFFKKEGHRNCAYKIFPNYLNILEEKMTSKGELSKDERLQVLRSCLSFWGSITNGDSPLGGGGLIEQGVTTLAEKGGEKYNSENAKNVFSDATKYATNRAASQNCAEKNHLSNTQKKKNFEESVDYFTFEQFASLGLFDFAKDTQKKLTKEERKKQNYEIYLLNKFVFNFLYSLSLFPNFYEHVQIYVRKYLLKKNTEVVSSFEKCVMEKMSSTEGYVHVAPAQAWGEGVKDLRKRQDHSATLFNTKKKVRVKEILIFFHTSYHYDS</sequence>
<dbReference type="VEuPathDB" id="PlasmoDB:PCOAH_00020870"/>
<dbReference type="RefSeq" id="XP_019914539.1">
    <property type="nucleotide sequence ID" value="XM_020058894.1"/>
</dbReference>